<proteinExistence type="predicted"/>
<gene>
    <name evidence="1" type="ORF">H5410_020659</name>
</gene>
<organism evidence="1 2">
    <name type="scientific">Solanum commersonii</name>
    <name type="common">Commerson's wild potato</name>
    <name type="synonym">Commerson's nightshade</name>
    <dbReference type="NCBI Taxonomy" id="4109"/>
    <lineage>
        <taxon>Eukaryota</taxon>
        <taxon>Viridiplantae</taxon>
        <taxon>Streptophyta</taxon>
        <taxon>Embryophyta</taxon>
        <taxon>Tracheophyta</taxon>
        <taxon>Spermatophyta</taxon>
        <taxon>Magnoliopsida</taxon>
        <taxon>eudicotyledons</taxon>
        <taxon>Gunneridae</taxon>
        <taxon>Pentapetalae</taxon>
        <taxon>asterids</taxon>
        <taxon>lamiids</taxon>
        <taxon>Solanales</taxon>
        <taxon>Solanaceae</taxon>
        <taxon>Solanoideae</taxon>
        <taxon>Solaneae</taxon>
        <taxon>Solanum</taxon>
    </lineage>
</organism>
<accession>A0A9J5Z9Q7</accession>
<sequence length="176" mass="21226">MFTRLINMHKRYQFYMTGFIESFEDSQQLEELRRKLGMKYAKADTNCKIWAFIDEIVEYEIVRDEEKMINFKLQNQALGIEGSKYTWWNSRTDTVFSRDWTRVVSNDRLITIFLILEVEHVVRNESDHTSLEIITLEEVIKVHESQIEVDPSRANKEKLYEAQSELKKQLFREKEF</sequence>
<protein>
    <submittedName>
        <fullName evidence="1">Uncharacterized protein</fullName>
    </submittedName>
</protein>
<comment type="caution">
    <text evidence="1">The sequence shown here is derived from an EMBL/GenBank/DDBJ whole genome shotgun (WGS) entry which is preliminary data.</text>
</comment>
<dbReference type="AlphaFoldDB" id="A0A9J5Z9Q7"/>
<evidence type="ECO:0000313" key="1">
    <source>
        <dbReference type="EMBL" id="KAG5609378.1"/>
    </source>
</evidence>
<dbReference type="EMBL" id="JACXVP010000004">
    <property type="protein sequence ID" value="KAG5609378.1"/>
    <property type="molecule type" value="Genomic_DNA"/>
</dbReference>
<dbReference type="OrthoDB" id="1930966at2759"/>
<reference evidence="1 2" key="1">
    <citation type="submission" date="2020-09" db="EMBL/GenBank/DDBJ databases">
        <title>De no assembly of potato wild relative species, Solanum commersonii.</title>
        <authorList>
            <person name="Cho K."/>
        </authorList>
    </citation>
    <scope>NUCLEOTIDE SEQUENCE [LARGE SCALE GENOMIC DNA]</scope>
    <source>
        <strain evidence="1">LZ3.2</strain>
        <tissue evidence="1">Leaf</tissue>
    </source>
</reference>
<evidence type="ECO:0000313" key="2">
    <source>
        <dbReference type="Proteomes" id="UP000824120"/>
    </source>
</evidence>
<keyword evidence="2" id="KW-1185">Reference proteome</keyword>
<dbReference type="Proteomes" id="UP000824120">
    <property type="component" value="Chromosome 4"/>
</dbReference>
<name>A0A9J5Z9Q7_SOLCO</name>